<gene>
    <name evidence="3" type="ORF">ACFQ2E_03370</name>
</gene>
<evidence type="ECO:0000256" key="2">
    <source>
        <dbReference type="SAM" id="SignalP"/>
    </source>
</evidence>
<dbReference type="EMBL" id="JBHTLJ010000001">
    <property type="protein sequence ID" value="MFD1161440.1"/>
    <property type="molecule type" value="Genomic_DNA"/>
</dbReference>
<evidence type="ECO:0000256" key="1">
    <source>
        <dbReference type="ARBA" id="ARBA00022729"/>
    </source>
</evidence>
<feature type="signal peptide" evidence="2">
    <location>
        <begin position="1"/>
        <end position="18"/>
    </location>
</feature>
<protein>
    <submittedName>
        <fullName evidence="3">T9SS sorting signal type C domain-containing protein</fullName>
    </submittedName>
</protein>
<comment type="caution">
    <text evidence="3">The sequence shown here is derived from an EMBL/GenBank/DDBJ whole genome shotgun (WGS) entry which is preliminary data.</text>
</comment>
<dbReference type="RefSeq" id="WP_311936317.1">
    <property type="nucleotide sequence ID" value="NZ_JAVSCK010000001.1"/>
</dbReference>
<reference evidence="4" key="1">
    <citation type="journal article" date="2019" name="Int. J. Syst. Evol. Microbiol.">
        <title>The Global Catalogue of Microorganisms (GCM) 10K type strain sequencing project: providing services to taxonomists for standard genome sequencing and annotation.</title>
        <authorList>
            <consortium name="The Broad Institute Genomics Platform"/>
            <consortium name="The Broad Institute Genome Sequencing Center for Infectious Disease"/>
            <person name="Wu L."/>
            <person name="Ma J."/>
        </authorList>
    </citation>
    <scope>NUCLEOTIDE SEQUENCE [LARGE SCALE GENOMIC DNA]</scope>
    <source>
        <strain evidence="4">CCUG 63246</strain>
    </source>
</reference>
<proteinExistence type="predicted"/>
<dbReference type="NCBIfam" id="NF033708">
    <property type="entry name" value="T9SS_Cterm_ChiA"/>
    <property type="match status" value="1"/>
</dbReference>
<feature type="chain" id="PRO_5046125832" evidence="2">
    <location>
        <begin position="19"/>
        <end position="779"/>
    </location>
</feature>
<dbReference type="InterPro" id="IPR026444">
    <property type="entry name" value="Secre_tail"/>
</dbReference>
<keyword evidence="1 2" id="KW-0732">Signal</keyword>
<dbReference type="NCBIfam" id="TIGR04183">
    <property type="entry name" value="Por_Secre_tail"/>
    <property type="match status" value="1"/>
</dbReference>
<sequence>MKKITLLILLLTFSFGYGQEIASYSSVANVGCSGIISADSNLNLASTSGICRGPGINVNAGTTYNSRDWTTAATLDTDDYLEWTLTPNAGYEIDLATMDITYDRSGQGPTMVDIQIDIGSGFSSIFTDASVSAVSEDNNGIDLTAYTNITGTITFRLYAFSATSASGTFDIEENTATDKGIVINGTVNALATCSSPTVTWTAGAWSPLSGPTINTPVIISDNYDTGNGGSEVSFRACSLTIDSGARLTVENGDFVEVENDVTVDGQLYVDPQGSFVQNNDTAAFNDNSTNGVRVRKSKTMQNWYSYTYWSSPVSGTTIESTFGITPTDRRFRFEAANFVDLLTEIGNSNTFVFGPDDIDDDGNDWVSFSSGTMIPGVGYATTGAEFVGPGGYPNPESYDFFGPLNNGTITVSLVDNSGGAYNDWNLIGNPYACAIDVDQFFTVNSGLVDVVYFWDQATPPNSNAGGSQNNNFSVDDYAIINAGTGEIGARGDTGTRPTRHIPSGQGFFVEALAAGNVIFNNSMRITGNNTQFFKGSKGKNSNPVLDPNKLWINLSSDNGISNQILIGYVNGASKNDDGTYYDTPRNLSSNVAAILYSVVENCDKKFAIQGKAPSDLNENEIIDLGFKTAIDVATLYTFSIAQFQGAFLNNNPVFLIDNLLNKTHDLKVCDYSFTSEVGEFNNRFQIAFSDKALSTNAMGLNDNALKIIELANDHVNFKLSDNLKIKSVTIFDLLGRQLYNLKGANSSETYQLSKLKNTVYIAKVELSNGAVITKKAIKQ</sequence>
<organism evidence="3 4">
    <name type="scientific">Hwangdonia seohaensis</name>
    <dbReference type="NCBI Taxonomy" id="1240727"/>
    <lineage>
        <taxon>Bacteria</taxon>
        <taxon>Pseudomonadati</taxon>
        <taxon>Bacteroidota</taxon>
        <taxon>Flavobacteriia</taxon>
        <taxon>Flavobacteriales</taxon>
        <taxon>Flavobacteriaceae</taxon>
        <taxon>Hwangdonia</taxon>
    </lineage>
</organism>
<keyword evidence="4" id="KW-1185">Reference proteome</keyword>
<evidence type="ECO:0000313" key="4">
    <source>
        <dbReference type="Proteomes" id="UP001597163"/>
    </source>
</evidence>
<evidence type="ECO:0000313" key="3">
    <source>
        <dbReference type="EMBL" id="MFD1161440.1"/>
    </source>
</evidence>
<accession>A0ABW3R8T7</accession>
<name>A0ABW3R8T7_9FLAO</name>
<dbReference type="Proteomes" id="UP001597163">
    <property type="component" value="Unassembled WGS sequence"/>
</dbReference>